<name>A0A8B6DSA3_MYTGA</name>
<dbReference type="PANTHER" id="PTHR33845:SF1">
    <property type="entry name" value="C2H2-TYPE DOMAIN-CONTAINING PROTEIN"/>
    <property type="match status" value="1"/>
</dbReference>
<dbReference type="EMBL" id="UYJE01004032">
    <property type="protein sequence ID" value="VDI24399.1"/>
    <property type="molecule type" value="Genomic_DNA"/>
</dbReference>
<keyword evidence="2" id="KW-1185">Reference proteome</keyword>
<dbReference type="Proteomes" id="UP000596742">
    <property type="component" value="Unassembled WGS sequence"/>
</dbReference>
<gene>
    <name evidence="1" type="ORF">MGAL_10B089919</name>
</gene>
<dbReference type="PANTHER" id="PTHR33845">
    <property type="entry name" value="C2H2-TYPE DOMAIN-CONTAINING PROTEIN"/>
    <property type="match status" value="1"/>
</dbReference>
<evidence type="ECO:0000313" key="1">
    <source>
        <dbReference type="EMBL" id="VDI24399.1"/>
    </source>
</evidence>
<dbReference type="OrthoDB" id="5954275at2759"/>
<comment type="caution">
    <text evidence="1">The sequence shown here is derived from an EMBL/GenBank/DDBJ whole genome shotgun (WGS) entry which is preliminary data.</text>
</comment>
<organism evidence="1 2">
    <name type="scientific">Mytilus galloprovincialis</name>
    <name type="common">Mediterranean mussel</name>
    <dbReference type="NCBI Taxonomy" id="29158"/>
    <lineage>
        <taxon>Eukaryota</taxon>
        <taxon>Metazoa</taxon>
        <taxon>Spiralia</taxon>
        <taxon>Lophotrochozoa</taxon>
        <taxon>Mollusca</taxon>
        <taxon>Bivalvia</taxon>
        <taxon>Autobranchia</taxon>
        <taxon>Pteriomorphia</taxon>
        <taxon>Mytilida</taxon>
        <taxon>Mytiloidea</taxon>
        <taxon>Mytilidae</taxon>
        <taxon>Mytilinae</taxon>
        <taxon>Mytilus</taxon>
    </lineage>
</organism>
<proteinExistence type="predicted"/>
<protein>
    <submittedName>
        <fullName evidence="1">Uncharacterized protein</fullName>
    </submittedName>
</protein>
<reference evidence="1" key="1">
    <citation type="submission" date="2018-11" db="EMBL/GenBank/DDBJ databases">
        <authorList>
            <person name="Alioto T."/>
            <person name="Alioto T."/>
        </authorList>
    </citation>
    <scope>NUCLEOTIDE SEQUENCE</scope>
</reference>
<sequence length="196" mass="22570">MDPTEKKFAYPCTNHVHDMKCPRCCLLPDTVIELKRIISEFTDIETADGKVLAWKIHILRCVNQDRCRVETLQNITKGDAMLVMDWAMKFLPLRHREKQSVYIKEYNFSEAHNGKSYCDSKIDRMSWKMRKYVLEGGDIRSITEIKEALDVYGGVSGCQISNATIDNESQAKDQSQLKGITKYSNLKIDHDGRLTC</sequence>
<evidence type="ECO:0000313" key="2">
    <source>
        <dbReference type="Proteomes" id="UP000596742"/>
    </source>
</evidence>
<dbReference type="AlphaFoldDB" id="A0A8B6DSA3"/>
<accession>A0A8B6DSA3</accession>